<evidence type="ECO:0000256" key="1">
    <source>
        <dbReference type="SAM" id="MobiDB-lite"/>
    </source>
</evidence>
<gene>
    <name evidence="2" type="ORF">BG006_002239</name>
</gene>
<feature type="region of interest" description="Disordered" evidence="1">
    <location>
        <begin position="186"/>
        <end position="215"/>
    </location>
</feature>
<accession>A0A9P5SQR0</accession>
<dbReference type="AlphaFoldDB" id="A0A9P5SQR0"/>
<feature type="compositionally biased region" description="Polar residues" evidence="1">
    <location>
        <begin position="385"/>
        <end position="394"/>
    </location>
</feature>
<evidence type="ECO:0008006" key="4">
    <source>
        <dbReference type="Google" id="ProtNLM"/>
    </source>
</evidence>
<protein>
    <recommendedName>
        <fullName evidence="4">EB domain-containing protein</fullName>
    </recommendedName>
</protein>
<evidence type="ECO:0000313" key="2">
    <source>
        <dbReference type="EMBL" id="KAF9334401.1"/>
    </source>
</evidence>
<dbReference type="Proteomes" id="UP000696485">
    <property type="component" value="Unassembled WGS sequence"/>
</dbReference>
<keyword evidence="3" id="KW-1185">Reference proteome</keyword>
<comment type="caution">
    <text evidence="2">The sequence shown here is derived from an EMBL/GenBank/DDBJ whole genome shotgun (WGS) entry which is preliminary data.</text>
</comment>
<feature type="compositionally biased region" description="Polar residues" evidence="1">
    <location>
        <begin position="196"/>
        <end position="206"/>
    </location>
</feature>
<dbReference type="EMBL" id="JAAAUY010000150">
    <property type="protein sequence ID" value="KAF9334401.1"/>
    <property type="molecule type" value="Genomic_DNA"/>
</dbReference>
<reference evidence="2" key="1">
    <citation type="journal article" date="2020" name="Fungal Divers.">
        <title>Resolving the Mortierellaceae phylogeny through synthesis of multi-gene phylogenetics and phylogenomics.</title>
        <authorList>
            <person name="Vandepol N."/>
            <person name="Liber J."/>
            <person name="Desiro A."/>
            <person name="Na H."/>
            <person name="Kennedy M."/>
            <person name="Barry K."/>
            <person name="Grigoriev I.V."/>
            <person name="Miller A.N."/>
            <person name="O'Donnell K."/>
            <person name="Stajich J.E."/>
            <person name="Bonito G."/>
        </authorList>
    </citation>
    <scope>NUCLEOTIDE SEQUENCE</scope>
    <source>
        <strain evidence="2">NVP1</strain>
    </source>
</reference>
<organism evidence="2 3">
    <name type="scientific">Podila minutissima</name>
    <dbReference type="NCBI Taxonomy" id="64525"/>
    <lineage>
        <taxon>Eukaryota</taxon>
        <taxon>Fungi</taxon>
        <taxon>Fungi incertae sedis</taxon>
        <taxon>Mucoromycota</taxon>
        <taxon>Mortierellomycotina</taxon>
        <taxon>Mortierellomycetes</taxon>
        <taxon>Mortierellales</taxon>
        <taxon>Mortierellaceae</taxon>
        <taxon>Podila</taxon>
    </lineage>
</organism>
<sequence>MVKLTLPLLDNTDNENPNSPLPVCDPSMSIYDSKSCIKDSLFCSDDNPCPLGISCIDRVCQCLPNTRSYITLTPDPVRIYTIGCNFDKKRETSSCREYEYGVDKTCLLNYCSREVPCYAGSCDNNRHVCTNITSARTSLPTSANQVISLGDDPFGTKKEGLSPLIIIMAAAGGVVALAIKGSDDGESAEYTDKKQYNNNGPPSEQQPMPAATAAALARGPSKFTGAHYMPSPAIRPVADSSATTPGGSPHFSPFTNHVDSPKLNPFHSPADTDASSNGSIELSGRGLGLGDDLGTPKRLSRGSYVNVPGRTPIISSEITVAGHAQPQSAIYEGFEGESASLHHVHRPDSTVLLSGPSTASLASESRSSPPTLSHLDPSALLSVHRSPSQSTLRQATLAVPGHNPTP</sequence>
<proteinExistence type="predicted"/>
<feature type="compositionally biased region" description="Low complexity" evidence="1">
    <location>
        <begin position="356"/>
        <end position="371"/>
    </location>
</feature>
<evidence type="ECO:0000313" key="3">
    <source>
        <dbReference type="Proteomes" id="UP000696485"/>
    </source>
</evidence>
<name>A0A9P5SQR0_9FUNG</name>
<feature type="region of interest" description="Disordered" evidence="1">
    <location>
        <begin position="348"/>
        <end position="406"/>
    </location>
</feature>